<dbReference type="GO" id="GO:0000166">
    <property type="term" value="F:nucleotide binding"/>
    <property type="evidence" value="ECO:0007669"/>
    <property type="project" value="UniProtKB-KW"/>
</dbReference>
<dbReference type="GO" id="GO:0039694">
    <property type="term" value="P:viral RNA genome replication"/>
    <property type="evidence" value="ECO:0007669"/>
    <property type="project" value="InterPro"/>
</dbReference>
<dbReference type="InterPro" id="IPR005093">
    <property type="entry name" value="RNArep_beta"/>
</dbReference>
<evidence type="ECO:0000259" key="10">
    <source>
        <dbReference type="PROSITE" id="PS50522"/>
    </source>
</evidence>
<evidence type="ECO:0000256" key="7">
    <source>
        <dbReference type="ARBA" id="ARBA00030248"/>
    </source>
</evidence>
<evidence type="ECO:0000256" key="9">
    <source>
        <dbReference type="PIRSR" id="PIRSR605093-1"/>
    </source>
</evidence>
<reference evidence="11" key="1">
    <citation type="submission" date="2019-05" db="EMBL/GenBank/DDBJ databases">
        <title>Metatranscriptomic reconstruction reveals RNA viruses with the potential to shape carbon cycling in soil.</title>
        <authorList>
            <person name="Starr E.P."/>
            <person name="Nuccio E."/>
            <person name="Pett-Ridge J."/>
            <person name="Banfield J.F."/>
            <person name="Firestone M.K."/>
        </authorList>
    </citation>
    <scope>NUCLEOTIDE SEQUENCE</scope>
    <source>
        <strain evidence="11">H1_Rhizo_Litter_1_scaffold_543</strain>
    </source>
</reference>
<feature type="binding site" evidence="9">
    <location>
        <position position="371"/>
    </location>
    <ligand>
        <name>Mg(2+)</name>
        <dbReference type="ChEBI" id="CHEBI:18420"/>
        <label>2</label>
    </ligand>
</feature>
<organism evidence="11">
    <name type="scientific">Leviviridae sp</name>
    <dbReference type="NCBI Taxonomy" id="2027243"/>
    <lineage>
        <taxon>Viruses</taxon>
        <taxon>Riboviria</taxon>
        <taxon>Orthornavirae</taxon>
        <taxon>Lenarviricota</taxon>
        <taxon>Leviviricetes</taxon>
        <taxon>Norzivirales</taxon>
        <taxon>Fiersviridae</taxon>
    </lineage>
</organism>
<dbReference type="EMBL" id="MN034450">
    <property type="protein sequence ID" value="QDH88885.1"/>
    <property type="molecule type" value="Genomic_RNA"/>
</dbReference>
<feature type="binding site" evidence="9">
    <location>
        <position position="372"/>
    </location>
    <ligand>
        <name>Mg(2+)</name>
        <dbReference type="ChEBI" id="CHEBI:18420"/>
        <label>2</label>
    </ligand>
</feature>
<sequence>MSWIRTKPIEQHLLFMRQMSQVLAVLGKGPLCERLNSLMQDGLYRDVVEYKFDYEKGNSYSDYCYARQIVALVEKQEFLDLGYDRKRTAIEAFISAEEKCRETNIRLESPCSERDVSAVLHYAVVKISEVLGELPDLSELDFFFGPGATTNVKGQVANARRKLSTRMACSEELLPTVGLLLAELPLWTTAVGESYSDLDGSTYTTVPVDVSVGKLHFVPKNSKTDRPICIEPVLNSLYQKGIGSVIKRRLRKFGVDLFDQTRNQELAQVGSSRGTLATIDLKSASDTVSIGLVYQLLPFQWANRLAECRTGTVECEGVLLDLEKFSSMGNGYTFELESLIFFGLMSGVVSYLRQVGEIGKEEKVPIGVYGDDLIIPTNGYDLAVRVLAYCGFEVNPQKSFCHGPFRESCGADFFFGHDLRPFYLRKELSDQVLYSFHNWAVRRGEWLIAKLCLSWTNRKLRIWGPNGYGDGHLVGSYVLKVPRKIRRCGWEGGYFHTYALLPKRDLQPLDGDILMPAYSTYSGMSKEGPCDPTVIRGSRGYMRRTVYTAVRGVFIP</sequence>
<keyword evidence="2 11" id="KW-0696">RNA-directed RNA polymerase</keyword>
<accession>A0A514D5K6</accession>
<dbReference type="SUPFAM" id="SSF56672">
    <property type="entry name" value="DNA/RNA polymerases"/>
    <property type="match status" value="1"/>
</dbReference>
<dbReference type="PROSITE" id="PS50522">
    <property type="entry name" value="RDRP_PHAGE"/>
    <property type="match status" value="1"/>
</dbReference>
<comment type="cofactor">
    <cofactor evidence="9">
        <name>Mg(2+)</name>
        <dbReference type="ChEBI" id="CHEBI:18420"/>
    </cofactor>
    <text evidence="9">Binds 2 Mg(2+) per subunit.</text>
</comment>
<comment type="catalytic activity">
    <reaction evidence="8">
        <text>RNA(n) + a ribonucleoside 5'-triphosphate = RNA(n+1) + diphosphate</text>
        <dbReference type="Rhea" id="RHEA:21248"/>
        <dbReference type="Rhea" id="RHEA-COMP:14527"/>
        <dbReference type="Rhea" id="RHEA-COMP:17342"/>
        <dbReference type="ChEBI" id="CHEBI:33019"/>
        <dbReference type="ChEBI" id="CHEBI:61557"/>
        <dbReference type="ChEBI" id="CHEBI:140395"/>
        <dbReference type="EC" id="2.7.7.48"/>
    </reaction>
</comment>
<dbReference type="GO" id="GO:0003968">
    <property type="term" value="F:RNA-directed RNA polymerase activity"/>
    <property type="evidence" value="ECO:0007669"/>
    <property type="project" value="UniProtKB-KW"/>
</dbReference>
<evidence type="ECO:0000256" key="5">
    <source>
        <dbReference type="ARBA" id="ARBA00022741"/>
    </source>
</evidence>
<dbReference type="InterPro" id="IPR043502">
    <property type="entry name" value="DNA/RNA_pol_sf"/>
</dbReference>
<dbReference type="InterPro" id="IPR007096">
    <property type="entry name" value="RNA-dir_Rpol_cat_phage"/>
</dbReference>
<keyword evidence="4" id="KW-0548">Nucleotidyltransferase</keyword>
<keyword evidence="6" id="KW-0693">Viral RNA replication</keyword>
<evidence type="ECO:0000256" key="2">
    <source>
        <dbReference type="ARBA" id="ARBA00022484"/>
    </source>
</evidence>
<keyword evidence="5" id="KW-0547">Nucleotide-binding</keyword>
<feature type="domain" description="RdRp catalytic" evidence="10">
    <location>
        <begin position="265"/>
        <end position="403"/>
    </location>
</feature>
<evidence type="ECO:0000256" key="6">
    <source>
        <dbReference type="ARBA" id="ARBA00022953"/>
    </source>
</evidence>
<evidence type="ECO:0000256" key="4">
    <source>
        <dbReference type="ARBA" id="ARBA00022695"/>
    </source>
</evidence>
<dbReference type="EC" id="2.7.7.48" evidence="1"/>
<keyword evidence="9" id="KW-0479">Metal-binding</keyword>
<protein>
    <recommendedName>
        <fullName evidence="1">RNA-directed RNA polymerase</fullName>
        <ecNumber evidence="1">2.7.7.48</ecNumber>
    </recommendedName>
    <alternativeName>
        <fullName evidence="7">RNA replicase beta chain</fullName>
    </alternativeName>
</protein>
<evidence type="ECO:0000313" key="11">
    <source>
        <dbReference type="EMBL" id="QDH88885.1"/>
    </source>
</evidence>
<gene>
    <name evidence="11" type="ORF">H1RhizoLitter1543_000001</name>
</gene>
<evidence type="ECO:0000256" key="8">
    <source>
        <dbReference type="ARBA" id="ARBA00048744"/>
    </source>
</evidence>
<evidence type="ECO:0000256" key="3">
    <source>
        <dbReference type="ARBA" id="ARBA00022679"/>
    </source>
</evidence>
<dbReference type="Pfam" id="PF03431">
    <property type="entry name" value="RNA_replicase_B"/>
    <property type="match status" value="1"/>
</dbReference>
<proteinExistence type="predicted"/>
<evidence type="ECO:0000256" key="1">
    <source>
        <dbReference type="ARBA" id="ARBA00012494"/>
    </source>
</evidence>
<name>A0A514D5K6_9VIRU</name>
<keyword evidence="9" id="KW-0460">Magnesium</keyword>
<feature type="binding site" evidence="9">
    <location>
        <position position="280"/>
    </location>
    <ligand>
        <name>Mg(2+)</name>
        <dbReference type="ChEBI" id="CHEBI:18420"/>
        <label>2</label>
    </ligand>
</feature>
<dbReference type="GO" id="GO:0046872">
    <property type="term" value="F:metal ion binding"/>
    <property type="evidence" value="ECO:0007669"/>
    <property type="project" value="UniProtKB-KW"/>
</dbReference>
<keyword evidence="3" id="KW-0808">Transferase</keyword>